<evidence type="ECO:0008006" key="4">
    <source>
        <dbReference type="Google" id="ProtNLM"/>
    </source>
</evidence>
<evidence type="ECO:0000313" key="2">
    <source>
        <dbReference type="EMBL" id="KAJ8398973.1"/>
    </source>
</evidence>
<sequence length="71" mass="7969">MRTWAWAHAMKNWSRHLLIHALPAQPTLSCTPGMQWTATAAARRGATWPGQAGASKTVIFRWPNLVLFKIT</sequence>
<keyword evidence="1" id="KW-0732">Signal</keyword>
<keyword evidence="3" id="KW-1185">Reference proteome</keyword>
<dbReference type="AlphaFoldDB" id="A0AAD7SAV5"/>
<dbReference type="Proteomes" id="UP001221898">
    <property type="component" value="Unassembled WGS sequence"/>
</dbReference>
<protein>
    <recommendedName>
        <fullName evidence="4">Secreted protein</fullName>
    </recommendedName>
</protein>
<accession>A0AAD7SAV5</accession>
<comment type="caution">
    <text evidence="2">The sequence shown here is derived from an EMBL/GenBank/DDBJ whole genome shotgun (WGS) entry which is preliminary data.</text>
</comment>
<dbReference type="EMBL" id="JAINUG010000086">
    <property type="protein sequence ID" value="KAJ8398973.1"/>
    <property type="molecule type" value="Genomic_DNA"/>
</dbReference>
<gene>
    <name evidence="2" type="ORF">AAFF_G00416400</name>
</gene>
<name>A0AAD7SAV5_9TELE</name>
<organism evidence="2 3">
    <name type="scientific">Aldrovandia affinis</name>
    <dbReference type="NCBI Taxonomy" id="143900"/>
    <lineage>
        <taxon>Eukaryota</taxon>
        <taxon>Metazoa</taxon>
        <taxon>Chordata</taxon>
        <taxon>Craniata</taxon>
        <taxon>Vertebrata</taxon>
        <taxon>Euteleostomi</taxon>
        <taxon>Actinopterygii</taxon>
        <taxon>Neopterygii</taxon>
        <taxon>Teleostei</taxon>
        <taxon>Notacanthiformes</taxon>
        <taxon>Halosauridae</taxon>
        <taxon>Aldrovandia</taxon>
    </lineage>
</organism>
<proteinExistence type="predicted"/>
<evidence type="ECO:0000313" key="3">
    <source>
        <dbReference type="Proteomes" id="UP001221898"/>
    </source>
</evidence>
<feature type="signal peptide" evidence="1">
    <location>
        <begin position="1"/>
        <end position="29"/>
    </location>
</feature>
<evidence type="ECO:0000256" key="1">
    <source>
        <dbReference type="SAM" id="SignalP"/>
    </source>
</evidence>
<feature type="chain" id="PRO_5042054776" description="Secreted protein" evidence="1">
    <location>
        <begin position="30"/>
        <end position="71"/>
    </location>
</feature>
<reference evidence="2" key="1">
    <citation type="journal article" date="2023" name="Science">
        <title>Genome structures resolve the early diversification of teleost fishes.</title>
        <authorList>
            <person name="Parey E."/>
            <person name="Louis A."/>
            <person name="Montfort J."/>
            <person name="Bouchez O."/>
            <person name="Roques C."/>
            <person name="Iampietro C."/>
            <person name="Lluch J."/>
            <person name="Castinel A."/>
            <person name="Donnadieu C."/>
            <person name="Desvignes T."/>
            <person name="Floi Bucao C."/>
            <person name="Jouanno E."/>
            <person name="Wen M."/>
            <person name="Mejri S."/>
            <person name="Dirks R."/>
            <person name="Jansen H."/>
            <person name="Henkel C."/>
            <person name="Chen W.J."/>
            <person name="Zahm M."/>
            <person name="Cabau C."/>
            <person name="Klopp C."/>
            <person name="Thompson A.W."/>
            <person name="Robinson-Rechavi M."/>
            <person name="Braasch I."/>
            <person name="Lecointre G."/>
            <person name="Bobe J."/>
            <person name="Postlethwait J.H."/>
            <person name="Berthelot C."/>
            <person name="Roest Crollius H."/>
            <person name="Guiguen Y."/>
        </authorList>
    </citation>
    <scope>NUCLEOTIDE SEQUENCE</scope>
    <source>
        <strain evidence="2">NC1722</strain>
    </source>
</reference>